<dbReference type="Proteomes" id="UP001358586">
    <property type="component" value="Chromosome 9"/>
</dbReference>
<reference evidence="1 2" key="1">
    <citation type="submission" date="2023-03" db="EMBL/GenBank/DDBJ databases">
        <title>WGS of Gossypium arboreum.</title>
        <authorList>
            <person name="Yu D."/>
        </authorList>
    </citation>
    <scope>NUCLEOTIDE SEQUENCE [LARGE SCALE GENOMIC DNA]</scope>
    <source>
        <tissue evidence="1">Leaf</tissue>
    </source>
</reference>
<evidence type="ECO:0000313" key="2">
    <source>
        <dbReference type="Proteomes" id="UP001358586"/>
    </source>
</evidence>
<evidence type="ECO:0000313" key="1">
    <source>
        <dbReference type="EMBL" id="KAK5803033.1"/>
    </source>
</evidence>
<gene>
    <name evidence="1" type="ORF">PVK06_030673</name>
</gene>
<comment type="caution">
    <text evidence="1">The sequence shown here is derived from an EMBL/GenBank/DDBJ whole genome shotgun (WGS) entry which is preliminary data.</text>
</comment>
<proteinExistence type="predicted"/>
<organism evidence="1 2">
    <name type="scientific">Gossypium arboreum</name>
    <name type="common">Tree cotton</name>
    <name type="synonym">Gossypium nanking</name>
    <dbReference type="NCBI Taxonomy" id="29729"/>
    <lineage>
        <taxon>Eukaryota</taxon>
        <taxon>Viridiplantae</taxon>
        <taxon>Streptophyta</taxon>
        <taxon>Embryophyta</taxon>
        <taxon>Tracheophyta</taxon>
        <taxon>Spermatophyta</taxon>
        <taxon>Magnoliopsida</taxon>
        <taxon>eudicotyledons</taxon>
        <taxon>Gunneridae</taxon>
        <taxon>Pentapetalae</taxon>
        <taxon>rosids</taxon>
        <taxon>malvids</taxon>
        <taxon>Malvales</taxon>
        <taxon>Malvaceae</taxon>
        <taxon>Malvoideae</taxon>
        <taxon>Gossypium</taxon>
    </lineage>
</organism>
<name>A0ABR0NS43_GOSAR</name>
<sequence>MKEVGFDKGSQLSFSPYLATTSHFNPTFEVSVETSVSLSAVVLDPKKHSAVTFKENFDLVINKQSNGVRLGDSSKDCPSSKFPRIFYEYNRELKLDIVGLLDTRVSESKGNCIIAKLGFQFPLQMEAIGFSSGIWVGWKDSIQVEIIQNYSQFLLVWVISNVTKYPVFISFVYGSPDRRKRRLLWKGLKATMSDVSVP</sequence>
<accession>A0ABR0NS43</accession>
<protein>
    <submittedName>
        <fullName evidence="1">Uncharacterized protein</fullName>
    </submittedName>
</protein>
<keyword evidence="2" id="KW-1185">Reference proteome</keyword>
<dbReference type="EMBL" id="JARKNE010000009">
    <property type="protein sequence ID" value="KAK5803033.1"/>
    <property type="molecule type" value="Genomic_DNA"/>
</dbReference>